<comment type="function">
    <text evidence="17">Single-stranded DNA-dependent ATP-dependent helicase. Involved in non-homologous end joining (NHEJ) DNA double strand break repair. DNA-binding is sequence-independent but has a high affinity to nicks in double-stranded DNA and to the ends of duplex DNA. Binds to naturally occurring chromosomal ends, and therefore provides chromosomal end protection. Required also for telomere recombination to repair telomeric ends in the absence of telomerase. KU70, of the KU70/KU80 heterodimer, binds to the stem loop of TLC1, the RNA component of telomerase. Involved in telomere maintenance. Interacts with telomeric repeats and subtelomeric sequences thereby controlling telomere length and protecting against subtelomeric rearrangement. Maintains telomeric chromatin, which is involved in silencing the expression of genes located at the telomere. Required for mating-type switching.</text>
</comment>
<accession>A0A084GHS3</accession>
<comment type="catalytic activity">
    <reaction evidence="18 19">
        <text>ATP + H2O = ADP + phosphate + H(+)</text>
        <dbReference type="Rhea" id="RHEA:13065"/>
        <dbReference type="ChEBI" id="CHEBI:15377"/>
        <dbReference type="ChEBI" id="CHEBI:15378"/>
        <dbReference type="ChEBI" id="CHEBI:30616"/>
        <dbReference type="ChEBI" id="CHEBI:43474"/>
        <dbReference type="ChEBI" id="CHEBI:456216"/>
        <dbReference type="EC" id="3.6.4.12"/>
    </reaction>
</comment>
<evidence type="ECO:0000256" key="2">
    <source>
        <dbReference type="ARBA" id="ARBA00004574"/>
    </source>
</evidence>
<dbReference type="GO" id="GO:0043564">
    <property type="term" value="C:Ku70:Ku80 complex"/>
    <property type="evidence" value="ECO:0007669"/>
    <property type="project" value="InterPro"/>
</dbReference>
<dbReference type="FunFam" id="3.40.50.410:FF:000073">
    <property type="entry name" value="ATP-dependent DNA helicase II subunit 2"/>
    <property type="match status" value="1"/>
</dbReference>
<dbReference type="FunFam" id="1.10.1600.10:FF:000002">
    <property type="entry name" value="X-ray repair cross-complementing protein 5"/>
    <property type="match status" value="1"/>
</dbReference>
<evidence type="ECO:0000256" key="15">
    <source>
        <dbReference type="ARBA" id="ARBA00023204"/>
    </source>
</evidence>
<comment type="subcellular location">
    <subcellularLocation>
        <location evidence="2">Chromosome</location>
        <location evidence="2">Telomere</location>
    </subcellularLocation>
    <subcellularLocation>
        <location evidence="1 19">Nucleus</location>
    </subcellularLocation>
</comment>
<dbReference type="Gene3D" id="2.40.290.10">
    <property type="match status" value="1"/>
</dbReference>
<evidence type="ECO:0000256" key="10">
    <source>
        <dbReference type="ARBA" id="ARBA00022806"/>
    </source>
</evidence>
<evidence type="ECO:0000256" key="13">
    <source>
        <dbReference type="ARBA" id="ARBA00023125"/>
    </source>
</evidence>
<dbReference type="InterPro" id="IPR005161">
    <property type="entry name" value="Ku_N"/>
</dbReference>
<evidence type="ECO:0000256" key="11">
    <source>
        <dbReference type="ARBA" id="ARBA00022840"/>
    </source>
</evidence>
<dbReference type="Pfam" id="PF02735">
    <property type="entry name" value="Ku"/>
    <property type="match status" value="1"/>
</dbReference>
<keyword evidence="13 19" id="KW-0238">DNA-binding</keyword>
<keyword evidence="6" id="KW-0158">Chromosome</keyword>
<keyword evidence="22" id="KW-1185">Reference proteome</keyword>
<dbReference type="InterPro" id="IPR006164">
    <property type="entry name" value="DNA_bd_Ku70/Ku80"/>
</dbReference>
<dbReference type="InterPro" id="IPR002035">
    <property type="entry name" value="VWF_A"/>
</dbReference>
<dbReference type="OMA" id="WAMQYVW"/>
<dbReference type="GO" id="GO:0003690">
    <property type="term" value="F:double-stranded DNA binding"/>
    <property type="evidence" value="ECO:0007669"/>
    <property type="project" value="TreeGrafter"/>
</dbReference>
<dbReference type="Pfam" id="PF03731">
    <property type="entry name" value="Ku_N"/>
    <property type="match status" value="1"/>
</dbReference>
<keyword evidence="12" id="KW-0779">Telomere</keyword>
<evidence type="ECO:0000313" key="22">
    <source>
        <dbReference type="Proteomes" id="UP000028545"/>
    </source>
</evidence>
<dbReference type="Gene3D" id="3.40.50.410">
    <property type="entry name" value="von Willebrand factor, type A domain"/>
    <property type="match status" value="1"/>
</dbReference>
<comment type="caution">
    <text evidence="21">The sequence shown here is derived from an EMBL/GenBank/DDBJ whole genome shotgun (WGS) entry which is preliminary data.</text>
</comment>
<evidence type="ECO:0000256" key="9">
    <source>
        <dbReference type="ARBA" id="ARBA00022801"/>
    </source>
</evidence>
<dbReference type="EC" id="3.6.4.12" evidence="4 19"/>
<dbReference type="Pfam" id="PF08785">
    <property type="entry name" value="Ku_PK_bind"/>
    <property type="match status" value="1"/>
</dbReference>
<sequence>MADKEAIVFIVDLGSTMADCNSGRTESDLDWSMRFVWDKISHIVSLSRKGLCVGVVGLRTEETNNSMRDDEGYEHIAVLQGLGPMSMGHLRDLQKKIKNSNEAMGDALSAVAIATFMITEFTKKLKYNRQIYLITDGLGPIDMDDNDLRDISAEINDNGISLTVLGVDFDDADYGVKQEDKPKAKARNEKLLRRFVEMCDKGNFGTMAEAIDELDIPVVKVPRPYKSYEGTLSLGDPESGQAAAVISVERYFKTHVATAMPASTVVFKTEAAEPESMEGMEFGAVKQARTYKVNDPSAPGGKKDVEFESLAKGYEYGRTAVHISESEHNITKLETEKDFSIVGFLEQDKYAPMLNLGDCNVTYARKFDTEAQVALSSLVQAMHKAQAYAVARLVAKDGKEPLLVLLAPDIENNCLYDVPLPFAEDVRGYQFPPLDRVVTVSGATLTEHRFLPGKELEQAMSDYVDAMDLSTYAEDEDNNPVEYMAIDEPFNPLIHRIKHAVKERAIYPDGPVPPIPKILTKFSVPPEDVVESAQPQINALIEAAEVKKVPPKAKGRRQREVVKPLSGLDIDALLGPAEGKDSGERKPISASNAIPEFRRVLDSADQMRQIEDAAKQMGGIIRDLISSDFGGSKDDRVLEHLGAMREGLTNLEEPDLYNTFVKDLKKQMLSGALEGDRREMWWKIRKAKLGLIDNKMLDVSEVTEEEAKEFYTSR</sequence>
<dbReference type="GeneID" id="27718373"/>
<keyword evidence="16 19" id="KW-0539">Nucleus</keyword>
<dbReference type="PROSITE" id="PS50234">
    <property type="entry name" value="VWFA"/>
    <property type="match status" value="1"/>
</dbReference>
<organism evidence="21 22">
    <name type="scientific">Pseudallescheria apiosperma</name>
    <name type="common">Scedosporium apiospermum</name>
    <dbReference type="NCBI Taxonomy" id="563466"/>
    <lineage>
        <taxon>Eukaryota</taxon>
        <taxon>Fungi</taxon>
        <taxon>Dikarya</taxon>
        <taxon>Ascomycota</taxon>
        <taxon>Pezizomycotina</taxon>
        <taxon>Sordariomycetes</taxon>
        <taxon>Hypocreomycetidae</taxon>
        <taxon>Microascales</taxon>
        <taxon>Microascaceae</taxon>
        <taxon>Scedosporium</taxon>
    </lineage>
</organism>
<dbReference type="RefSeq" id="XP_016646684.1">
    <property type="nucleotide sequence ID" value="XM_016783051.1"/>
</dbReference>
<dbReference type="InterPro" id="IPR024193">
    <property type="entry name" value="Ku80"/>
</dbReference>
<evidence type="ECO:0000256" key="8">
    <source>
        <dbReference type="ARBA" id="ARBA00022763"/>
    </source>
</evidence>
<evidence type="ECO:0000256" key="7">
    <source>
        <dbReference type="ARBA" id="ARBA00022741"/>
    </source>
</evidence>
<evidence type="ECO:0000256" key="5">
    <source>
        <dbReference type="ARBA" id="ARBA00021792"/>
    </source>
</evidence>
<dbReference type="GO" id="GO:0003684">
    <property type="term" value="F:damaged DNA binding"/>
    <property type="evidence" value="ECO:0007669"/>
    <property type="project" value="InterPro"/>
</dbReference>
<dbReference type="GO" id="GO:0000781">
    <property type="term" value="C:chromosome, telomeric region"/>
    <property type="evidence" value="ECO:0007669"/>
    <property type="project" value="UniProtKB-SubCell"/>
</dbReference>
<evidence type="ECO:0000256" key="3">
    <source>
        <dbReference type="ARBA" id="ARBA00007726"/>
    </source>
</evidence>
<dbReference type="VEuPathDB" id="FungiDB:SAPIO_CDS0221"/>
<gene>
    <name evidence="21" type="ORF">SAPIO_CDS0221</name>
</gene>
<dbReference type="GO" id="GO:0016887">
    <property type="term" value="F:ATP hydrolysis activity"/>
    <property type="evidence" value="ECO:0007669"/>
    <property type="project" value="RHEA"/>
</dbReference>
<dbReference type="PIRSF" id="PIRSF016570">
    <property type="entry name" value="Ku80"/>
    <property type="match status" value="1"/>
</dbReference>
<dbReference type="GO" id="GO:0003678">
    <property type="term" value="F:DNA helicase activity"/>
    <property type="evidence" value="ECO:0007669"/>
    <property type="project" value="UniProtKB-EC"/>
</dbReference>
<dbReference type="InterPro" id="IPR036494">
    <property type="entry name" value="Ku_C_sf"/>
</dbReference>
<evidence type="ECO:0000256" key="14">
    <source>
        <dbReference type="ARBA" id="ARBA00023172"/>
    </source>
</evidence>
<dbReference type="SUPFAM" id="SSF100939">
    <property type="entry name" value="SPOC domain-like"/>
    <property type="match status" value="1"/>
</dbReference>
<feature type="domain" description="VWFA" evidence="20">
    <location>
        <begin position="6"/>
        <end position="214"/>
    </location>
</feature>
<protein>
    <recommendedName>
        <fullName evidence="5 19">ATP-dependent DNA helicase II subunit 2</fullName>
        <ecNumber evidence="4 19">3.6.4.12</ecNumber>
    </recommendedName>
</protein>
<dbReference type="GO" id="GO:0006303">
    <property type="term" value="P:double-strand break repair via nonhomologous end joining"/>
    <property type="evidence" value="ECO:0007669"/>
    <property type="project" value="InterPro"/>
</dbReference>
<evidence type="ECO:0000256" key="4">
    <source>
        <dbReference type="ARBA" id="ARBA00012551"/>
    </source>
</evidence>
<dbReference type="SUPFAM" id="SSF53300">
    <property type="entry name" value="vWA-like"/>
    <property type="match status" value="1"/>
</dbReference>
<keyword evidence="14 19" id="KW-0233">DNA recombination</keyword>
<evidence type="ECO:0000256" key="1">
    <source>
        <dbReference type="ARBA" id="ARBA00004123"/>
    </source>
</evidence>
<evidence type="ECO:0000259" key="20">
    <source>
        <dbReference type="PROSITE" id="PS50234"/>
    </source>
</evidence>
<dbReference type="SUPFAM" id="SSF101420">
    <property type="entry name" value="C-terminal domain of Ku80"/>
    <property type="match status" value="1"/>
</dbReference>
<dbReference type="GO" id="GO:0005524">
    <property type="term" value="F:ATP binding"/>
    <property type="evidence" value="ECO:0007669"/>
    <property type="project" value="UniProtKB-UniRule"/>
</dbReference>
<proteinExistence type="inferred from homology"/>
<evidence type="ECO:0000256" key="16">
    <source>
        <dbReference type="ARBA" id="ARBA00023242"/>
    </source>
</evidence>
<evidence type="ECO:0000256" key="19">
    <source>
        <dbReference type="PIRNR" id="PIRNR016570"/>
    </source>
</evidence>
<evidence type="ECO:0000256" key="18">
    <source>
        <dbReference type="ARBA" id="ARBA00047995"/>
    </source>
</evidence>
<keyword evidence="10 19" id="KW-0347">Helicase</keyword>
<dbReference type="GO" id="GO:0000723">
    <property type="term" value="P:telomere maintenance"/>
    <property type="evidence" value="ECO:0007669"/>
    <property type="project" value="InterPro"/>
</dbReference>
<evidence type="ECO:0000256" key="17">
    <source>
        <dbReference type="ARBA" id="ARBA00024890"/>
    </source>
</evidence>
<dbReference type="Gene3D" id="1.10.1600.10">
    <property type="match status" value="1"/>
</dbReference>
<dbReference type="Proteomes" id="UP000028545">
    <property type="component" value="Unassembled WGS sequence"/>
</dbReference>
<dbReference type="PANTHER" id="PTHR12604">
    <property type="entry name" value="KU AUTOANTIGEN DNA HELICASE"/>
    <property type="match status" value="1"/>
</dbReference>
<dbReference type="GO" id="GO:0006310">
    <property type="term" value="P:DNA recombination"/>
    <property type="evidence" value="ECO:0007669"/>
    <property type="project" value="UniProtKB-KW"/>
</dbReference>
<dbReference type="HOGENOM" id="CLU_010975_1_1_1"/>
<keyword evidence="8 19" id="KW-0227">DNA damage</keyword>
<evidence type="ECO:0000256" key="6">
    <source>
        <dbReference type="ARBA" id="ARBA00022454"/>
    </source>
</evidence>
<name>A0A084GHS3_PSEDA</name>
<evidence type="ECO:0000256" key="12">
    <source>
        <dbReference type="ARBA" id="ARBA00022895"/>
    </source>
</evidence>
<dbReference type="GO" id="GO:0042162">
    <property type="term" value="F:telomeric DNA binding"/>
    <property type="evidence" value="ECO:0007669"/>
    <property type="project" value="InterPro"/>
</dbReference>
<dbReference type="CDD" id="cd00873">
    <property type="entry name" value="KU80"/>
    <property type="match status" value="1"/>
</dbReference>
<dbReference type="EMBL" id="JOWA01000011">
    <property type="protein sequence ID" value="KEZ46885.1"/>
    <property type="molecule type" value="Genomic_DNA"/>
</dbReference>
<dbReference type="InterPro" id="IPR016194">
    <property type="entry name" value="SPOC-like_C_dom_sf"/>
</dbReference>
<dbReference type="OrthoDB" id="30826at2759"/>
<keyword evidence="9 19" id="KW-0378">Hydrolase</keyword>
<keyword evidence="11 19" id="KW-0067">ATP-binding</keyword>
<dbReference type="PANTHER" id="PTHR12604:SF4">
    <property type="entry name" value="X-RAY REPAIR CROSS-COMPLEMENTING PROTEIN 5"/>
    <property type="match status" value="1"/>
</dbReference>
<keyword evidence="15 19" id="KW-0234">DNA repair</keyword>
<comment type="similarity">
    <text evidence="3 19">Belongs to the ku80 family.</text>
</comment>
<evidence type="ECO:0000313" key="21">
    <source>
        <dbReference type="EMBL" id="KEZ46885.1"/>
    </source>
</evidence>
<dbReference type="SMART" id="SM00559">
    <property type="entry name" value="Ku78"/>
    <property type="match status" value="1"/>
</dbReference>
<dbReference type="InterPro" id="IPR036465">
    <property type="entry name" value="vWFA_dom_sf"/>
</dbReference>
<reference evidence="21 22" key="1">
    <citation type="journal article" date="2014" name="Genome Announc.">
        <title>Draft genome sequence of the pathogenic fungus Scedosporium apiospermum.</title>
        <authorList>
            <person name="Vandeputte P."/>
            <person name="Ghamrawi S."/>
            <person name="Rechenmann M."/>
            <person name="Iltis A."/>
            <person name="Giraud S."/>
            <person name="Fleury M."/>
            <person name="Thornton C."/>
            <person name="Delhaes L."/>
            <person name="Meyer W."/>
            <person name="Papon N."/>
            <person name="Bouchara J.P."/>
        </authorList>
    </citation>
    <scope>NUCLEOTIDE SEQUENCE [LARGE SCALE GENOMIC DNA]</scope>
    <source>
        <strain evidence="21 22">IHEM 14462</strain>
    </source>
</reference>
<dbReference type="AlphaFoldDB" id="A0A084GHS3"/>
<dbReference type="InterPro" id="IPR014893">
    <property type="entry name" value="Ku_PK_bind"/>
</dbReference>
<dbReference type="Gene3D" id="1.25.40.240">
    <property type="entry name" value="Ku, C-terminal domain"/>
    <property type="match status" value="1"/>
</dbReference>
<dbReference type="KEGG" id="sapo:SAPIO_CDS0221"/>
<keyword evidence="7 19" id="KW-0547">Nucleotide-binding</keyword>